<dbReference type="Gene3D" id="3.40.50.2300">
    <property type="match status" value="1"/>
</dbReference>
<feature type="domain" description="Response regulatory" evidence="3">
    <location>
        <begin position="6"/>
        <end position="121"/>
    </location>
</feature>
<keyword evidence="5" id="KW-1185">Reference proteome</keyword>
<evidence type="ECO:0000313" key="5">
    <source>
        <dbReference type="Proteomes" id="UP000006048"/>
    </source>
</evidence>
<sequence>MADKKKVLIVDDSGYMRQVIRRHLESKGFEVAGEATDGNEVVEMATTLQPDLITMDLSMKNLGGIEATKLVKAAVPNAKVIVVSALGESRFIKEAVAAGAHDFIIKPFTEDRLISSVKSALKMT</sequence>
<dbReference type="InterPro" id="IPR001789">
    <property type="entry name" value="Sig_transdc_resp-reg_receiver"/>
</dbReference>
<protein>
    <submittedName>
        <fullName evidence="4">Response regulator receiver protein</fullName>
    </submittedName>
</protein>
<evidence type="ECO:0000259" key="3">
    <source>
        <dbReference type="PROSITE" id="PS50110"/>
    </source>
</evidence>
<dbReference type="OrthoDB" id="9790669at2"/>
<evidence type="ECO:0000256" key="2">
    <source>
        <dbReference type="PROSITE-ProRule" id="PRU00169"/>
    </source>
</evidence>
<dbReference type="RefSeq" id="WP_014802768.1">
    <property type="nucleotide sequence ID" value="NC_018020.1"/>
</dbReference>
<reference evidence="4 5" key="1">
    <citation type="submission" date="2012-06" db="EMBL/GenBank/DDBJ databases">
        <title>The complete chromosome of genome of Turneriella parva DSM 21527.</title>
        <authorList>
            <consortium name="US DOE Joint Genome Institute (JGI-PGF)"/>
            <person name="Lucas S."/>
            <person name="Han J."/>
            <person name="Lapidus A."/>
            <person name="Bruce D."/>
            <person name="Goodwin L."/>
            <person name="Pitluck S."/>
            <person name="Peters L."/>
            <person name="Kyrpides N."/>
            <person name="Mavromatis K."/>
            <person name="Ivanova N."/>
            <person name="Mikhailova N."/>
            <person name="Chertkov O."/>
            <person name="Detter J.C."/>
            <person name="Tapia R."/>
            <person name="Han C."/>
            <person name="Land M."/>
            <person name="Hauser L."/>
            <person name="Markowitz V."/>
            <person name="Cheng J.-F."/>
            <person name="Hugenholtz P."/>
            <person name="Woyke T."/>
            <person name="Wu D."/>
            <person name="Gronow S."/>
            <person name="Wellnitz S."/>
            <person name="Brambilla E."/>
            <person name="Klenk H.-P."/>
            <person name="Eisen J.A."/>
        </authorList>
    </citation>
    <scope>NUCLEOTIDE SEQUENCE [LARGE SCALE GENOMIC DNA]</scope>
    <source>
        <strain evidence="5">ATCC BAA-1111 / DSM 21527 / NCTC 11395 / H</strain>
    </source>
</reference>
<dbReference type="SUPFAM" id="SSF52172">
    <property type="entry name" value="CheY-like"/>
    <property type="match status" value="1"/>
</dbReference>
<dbReference type="EMBL" id="CP002959">
    <property type="protein sequence ID" value="AFM12257.1"/>
    <property type="molecule type" value="Genomic_DNA"/>
</dbReference>
<dbReference type="STRING" id="869212.Turpa_1609"/>
<accession>I4B4Q0</accession>
<proteinExistence type="predicted"/>
<dbReference type="PROSITE" id="PS50110">
    <property type="entry name" value="RESPONSE_REGULATORY"/>
    <property type="match status" value="1"/>
</dbReference>
<organism evidence="4 5">
    <name type="scientific">Turneriella parva (strain ATCC BAA-1111 / DSM 21527 / NCTC 11395 / H)</name>
    <name type="common">Leptospira parva</name>
    <dbReference type="NCBI Taxonomy" id="869212"/>
    <lineage>
        <taxon>Bacteria</taxon>
        <taxon>Pseudomonadati</taxon>
        <taxon>Spirochaetota</taxon>
        <taxon>Spirochaetia</taxon>
        <taxon>Leptospirales</taxon>
        <taxon>Leptospiraceae</taxon>
        <taxon>Turneriella</taxon>
    </lineage>
</organism>
<dbReference type="InterPro" id="IPR011006">
    <property type="entry name" value="CheY-like_superfamily"/>
</dbReference>
<evidence type="ECO:0000256" key="1">
    <source>
        <dbReference type="ARBA" id="ARBA00022553"/>
    </source>
</evidence>
<evidence type="ECO:0000313" key="4">
    <source>
        <dbReference type="EMBL" id="AFM12257.1"/>
    </source>
</evidence>
<dbReference type="PANTHER" id="PTHR44591">
    <property type="entry name" value="STRESS RESPONSE REGULATOR PROTEIN 1"/>
    <property type="match status" value="1"/>
</dbReference>
<dbReference type="InterPro" id="IPR050595">
    <property type="entry name" value="Bact_response_regulator"/>
</dbReference>
<keyword evidence="1 2" id="KW-0597">Phosphoprotein</keyword>
<name>I4B4Q0_TURPD</name>
<dbReference type="Pfam" id="PF00072">
    <property type="entry name" value="Response_reg"/>
    <property type="match status" value="1"/>
</dbReference>
<dbReference type="GO" id="GO:0000160">
    <property type="term" value="P:phosphorelay signal transduction system"/>
    <property type="evidence" value="ECO:0007669"/>
    <property type="project" value="InterPro"/>
</dbReference>
<dbReference type="AlphaFoldDB" id="I4B4Q0"/>
<dbReference type="SMART" id="SM00448">
    <property type="entry name" value="REC"/>
    <property type="match status" value="1"/>
</dbReference>
<dbReference type="HOGENOM" id="CLU_000445_69_15_12"/>
<dbReference type="Proteomes" id="UP000006048">
    <property type="component" value="Chromosome"/>
</dbReference>
<dbReference type="KEGG" id="tpx:Turpa_1609"/>
<dbReference type="PANTHER" id="PTHR44591:SF3">
    <property type="entry name" value="RESPONSE REGULATORY DOMAIN-CONTAINING PROTEIN"/>
    <property type="match status" value="1"/>
</dbReference>
<feature type="modified residue" description="4-aspartylphosphate" evidence="2">
    <location>
        <position position="56"/>
    </location>
</feature>
<gene>
    <name evidence="4" type="ordered locus">Turpa_1609</name>
</gene>